<evidence type="ECO:0000313" key="4">
    <source>
        <dbReference type="Proteomes" id="UP000585638"/>
    </source>
</evidence>
<feature type="transmembrane region" description="Helical" evidence="1">
    <location>
        <begin position="89"/>
        <end position="108"/>
    </location>
</feature>
<dbReference type="AlphaFoldDB" id="A0A7W9NGS4"/>
<feature type="transmembrane region" description="Helical" evidence="1">
    <location>
        <begin position="128"/>
        <end position="150"/>
    </location>
</feature>
<accession>A0A7W9NGS4</accession>
<organism evidence="3 4">
    <name type="scientific">Kutzneria kofuensis</name>
    <dbReference type="NCBI Taxonomy" id="103725"/>
    <lineage>
        <taxon>Bacteria</taxon>
        <taxon>Bacillati</taxon>
        <taxon>Actinomycetota</taxon>
        <taxon>Actinomycetes</taxon>
        <taxon>Pseudonocardiales</taxon>
        <taxon>Pseudonocardiaceae</taxon>
        <taxon>Kutzneria</taxon>
    </lineage>
</organism>
<feature type="transmembrane region" description="Helical" evidence="1">
    <location>
        <begin position="184"/>
        <end position="207"/>
    </location>
</feature>
<dbReference type="SUPFAM" id="SSF48317">
    <property type="entry name" value="Acid phosphatase/Vanadium-dependent haloperoxidase"/>
    <property type="match status" value="1"/>
</dbReference>
<keyword evidence="1" id="KW-1133">Transmembrane helix</keyword>
<gene>
    <name evidence="3" type="ORF">BJ998_003221</name>
</gene>
<feature type="transmembrane region" description="Helical" evidence="1">
    <location>
        <begin position="12"/>
        <end position="30"/>
    </location>
</feature>
<keyword evidence="4" id="KW-1185">Reference proteome</keyword>
<dbReference type="EC" id="3.6.1.27" evidence="3"/>
<comment type="caution">
    <text evidence="3">The sequence shown here is derived from an EMBL/GenBank/DDBJ whole genome shotgun (WGS) entry which is preliminary data.</text>
</comment>
<name>A0A7W9NGS4_9PSEU</name>
<sequence length="213" mass="22261">MRLLPPQARRPVVGLIVLCAAVVAVGAALYHGELRAGRLDDAVDDRLFTIFGRYRVFLYQLLHVADLQVVATVLAVVAVTAVLRARPDIAALAAIGPLVAIGLTELVLKPLVRRRYTGWLSYPSGHTVGMLSTCTVLGVILLGAGGLTLALRVAMGVLLLAASVIVVLALIVDGFHYFTDTVAGTGLAVGIVLLVAMAVDTVTGLVARPPARV</sequence>
<protein>
    <submittedName>
        <fullName evidence="3">Undecaprenyl-diphosphatase</fullName>
        <ecNumber evidence="3">3.6.1.27</ecNumber>
    </submittedName>
</protein>
<reference evidence="3 4" key="1">
    <citation type="submission" date="2020-08" db="EMBL/GenBank/DDBJ databases">
        <title>Sequencing the genomes of 1000 actinobacteria strains.</title>
        <authorList>
            <person name="Klenk H.-P."/>
        </authorList>
    </citation>
    <scope>NUCLEOTIDE SEQUENCE [LARGE SCALE GENOMIC DNA]</scope>
    <source>
        <strain evidence="3 4">DSM 43851</strain>
    </source>
</reference>
<dbReference type="EMBL" id="JACHIR010000001">
    <property type="protein sequence ID" value="MBB5892025.1"/>
    <property type="molecule type" value="Genomic_DNA"/>
</dbReference>
<keyword evidence="1" id="KW-0812">Transmembrane</keyword>
<dbReference type="InterPro" id="IPR000326">
    <property type="entry name" value="PAP2/HPO"/>
</dbReference>
<dbReference type="RefSeq" id="WP_184862497.1">
    <property type="nucleotide sequence ID" value="NZ_BAAAWY010000007.1"/>
</dbReference>
<evidence type="ECO:0000259" key="2">
    <source>
        <dbReference type="Pfam" id="PF01569"/>
    </source>
</evidence>
<dbReference type="GO" id="GO:0050380">
    <property type="term" value="F:undecaprenyl-diphosphatase activity"/>
    <property type="evidence" value="ECO:0007669"/>
    <property type="project" value="UniProtKB-EC"/>
</dbReference>
<keyword evidence="1" id="KW-0472">Membrane</keyword>
<keyword evidence="3" id="KW-0378">Hydrolase</keyword>
<feature type="transmembrane region" description="Helical" evidence="1">
    <location>
        <begin position="157"/>
        <end position="178"/>
    </location>
</feature>
<evidence type="ECO:0000313" key="3">
    <source>
        <dbReference type="EMBL" id="MBB5892025.1"/>
    </source>
</evidence>
<proteinExistence type="predicted"/>
<dbReference type="Pfam" id="PF01569">
    <property type="entry name" value="PAP2"/>
    <property type="match status" value="1"/>
</dbReference>
<feature type="transmembrane region" description="Helical" evidence="1">
    <location>
        <begin position="57"/>
        <end position="82"/>
    </location>
</feature>
<dbReference type="Gene3D" id="1.20.144.10">
    <property type="entry name" value="Phosphatidic acid phosphatase type 2/haloperoxidase"/>
    <property type="match status" value="1"/>
</dbReference>
<feature type="domain" description="Phosphatidic acid phosphatase type 2/haloperoxidase" evidence="2">
    <location>
        <begin position="77"/>
        <end position="198"/>
    </location>
</feature>
<dbReference type="InterPro" id="IPR036938">
    <property type="entry name" value="PAP2/HPO_sf"/>
</dbReference>
<dbReference type="Proteomes" id="UP000585638">
    <property type="component" value="Unassembled WGS sequence"/>
</dbReference>
<evidence type="ECO:0000256" key="1">
    <source>
        <dbReference type="SAM" id="Phobius"/>
    </source>
</evidence>